<evidence type="ECO:0000313" key="3">
    <source>
        <dbReference type="Proteomes" id="UP001241758"/>
    </source>
</evidence>
<keyword evidence="1" id="KW-0472">Membrane</keyword>
<proteinExistence type="predicted"/>
<keyword evidence="1" id="KW-1133">Transmembrane helix</keyword>
<keyword evidence="1" id="KW-0812">Transmembrane</keyword>
<sequence>MFDFEAETDQPPARGPRGNLARSAGKGLSMVFVVAVVALVLAAFFVIGFKLLLWLAVTLD</sequence>
<reference evidence="2 3" key="1">
    <citation type="submission" date="2023-05" db="EMBL/GenBank/DDBJ databases">
        <title>Actinoplanes sp. NEAU-A12 genome sequencing.</title>
        <authorList>
            <person name="Wang Z.-S."/>
        </authorList>
    </citation>
    <scope>NUCLEOTIDE SEQUENCE [LARGE SCALE GENOMIC DNA]</scope>
    <source>
        <strain evidence="2 3">NEAU-A12</strain>
    </source>
</reference>
<dbReference type="RefSeq" id="WP_282767126.1">
    <property type="nucleotide sequence ID" value="NZ_JASCTH010000051.1"/>
</dbReference>
<evidence type="ECO:0000256" key="1">
    <source>
        <dbReference type="SAM" id="Phobius"/>
    </source>
</evidence>
<keyword evidence="3" id="KW-1185">Reference proteome</keyword>
<dbReference type="Proteomes" id="UP001241758">
    <property type="component" value="Unassembled WGS sequence"/>
</dbReference>
<comment type="caution">
    <text evidence="2">The sequence shown here is derived from an EMBL/GenBank/DDBJ whole genome shotgun (WGS) entry which is preliminary data.</text>
</comment>
<dbReference type="EMBL" id="JASCTH010000051">
    <property type="protein sequence ID" value="MDI6105658.1"/>
    <property type="molecule type" value="Genomic_DNA"/>
</dbReference>
<feature type="transmembrane region" description="Helical" evidence="1">
    <location>
        <begin position="31"/>
        <end position="57"/>
    </location>
</feature>
<protein>
    <submittedName>
        <fullName evidence="2">Uncharacterized protein</fullName>
    </submittedName>
</protein>
<gene>
    <name evidence="2" type="ORF">QLQ12_44465</name>
</gene>
<organism evidence="2 3">
    <name type="scientific">Actinoplanes sandaracinus</name>
    <dbReference type="NCBI Taxonomy" id="3045177"/>
    <lineage>
        <taxon>Bacteria</taxon>
        <taxon>Bacillati</taxon>
        <taxon>Actinomycetota</taxon>
        <taxon>Actinomycetes</taxon>
        <taxon>Micromonosporales</taxon>
        <taxon>Micromonosporaceae</taxon>
        <taxon>Actinoplanes</taxon>
    </lineage>
</organism>
<accession>A0ABT6X0X5</accession>
<evidence type="ECO:0000313" key="2">
    <source>
        <dbReference type="EMBL" id="MDI6105658.1"/>
    </source>
</evidence>
<name>A0ABT6X0X5_9ACTN</name>